<dbReference type="Gene3D" id="3.40.50.150">
    <property type="entry name" value="Vaccinia Virus protein VP39"/>
    <property type="match status" value="1"/>
</dbReference>
<dbReference type="RefSeq" id="WP_179537409.1">
    <property type="nucleotide sequence ID" value="NZ_JACBYW010000013.1"/>
</dbReference>
<protein>
    <recommendedName>
        <fullName evidence="1">N(4)-bis(aminopropyl)spermidine synthase C-terminal domain-containing protein</fullName>
    </recommendedName>
</protein>
<dbReference type="GO" id="GO:0032259">
    <property type="term" value="P:methylation"/>
    <property type="evidence" value="ECO:0007669"/>
    <property type="project" value="InterPro"/>
</dbReference>
<dbReference type="SUPFAM" id="SSF53335">
    <property type="entry name" value="S-adenosyl-L-methionine-dependent methyltransferases"/>
    <property type="match status" value="1"/>
</dbReference>
<accession>A0A852Z3F4</accession>
<organism evidence="2 3">
    <name type="scientific">Actinopolyspora biskrensis</name>
    <dbReference type="NCBI Taxonomy" id="1470178"/>
    <lineage>
        <taxon>Bacteria</taxon>
        <taxon>Bacillati</taxon>
        <taxon>Actinomycetota</taxon>
        <taxon>Actinomycetes</taxon>
        <taxon>Actinopolysporales</taxon>
        <taxon>Actinopolysporaceae</taxon>
        <taxon>Actinopolyspora</taxon>
    </lineage>
</organism>
<dbReference type="GO" id="GO:0008168">
    <property type="term" value="F:methyltransferase activity"/>
    <property type="evidence" value="ECO:0007669"/>
    <property type="project" value="InterPro"/>
</dbReference>
<dbReference type="EMBL" id="JACBYW010000013">
    <property type="protein sequence ID" value="NYH81118.1"/>
    <property type="molecule type" value="Genomic_DNA"/>
</dbReference>
<dbReference type="PANTHER" id="PTHR23290:SF0">
    <property type="entry name" value="RRNA N6-ADENOSINE-METHYLTRANSFERASE METTL5"/>
    <property type="match status" value="1"/>
</dbReference>
<gene>
    <name evidence="2" type="ORF">FHR84_004496</name>
</gene>
<dbReference type="PROSITE" id="PS00092">
    <property type="entry name" value="N6_MTASE"/>
    <property type="match status" value="1"/>
</dbReference>
<name>A0A852Z3F4_9ACTN</name>
<dbReference type="Pfam" id="PF01861">
    <property type="entry name" value="BpsA_C"/>
    <property type="match status" value="1"/>
</dbReference>
<evidence type="ECO:0000313" key="2">
    <source>
        <dbReference type="EMBL" id="NYH81118.1"/>
    </source>
</evidence>
<dbReference type="InterPro" id="IPR002723">
    <property type="entry name" value="BpsA_C"/>
</dbReference>
<dbReference type="GO" id="GO:0003676">
    <property type="term" value="F:nucleic acid binding"/>
    <property type="evidence" value="ECO:0007669"/>
    <property type="project" value="InterPro"/>
</dbReference>
<evidence type="ECO:0000313" key="3">
    <source>
        <dbReference type="Proteomes" id="UP000548304"/>
    </source>
</evidence>
<evidence type="ECO:0000259" key="1">
    <source>
        <dbReference type="Pfam" id="PF01861"/>
    </source>
</evidence>
<dbReference type="PANTHER" id="PTHR23290">
    <property type="entry name" value="RRNA N6-ADENOSINE-METHYLTRANSFERASE METTL5"/>
    <property type="match status" value="1"/>
</dbReference>
<feature type="domain" description="N(4)-bis(aminopropyl)spermidine synthase C-terminal" evidence="1">
    <location>
        <begin position="110"/>
        <end position="291"/>
    </location>
</feature>
<dbReference type="InterPro" id="IPR029063">
    <property type="entry name" value="SAM-dependent_MTases_sf"/>
</dbReference>
<reference evidence="2 3" key="1">
    <citation type="submission" date="2020-07" db="EMBL/GenBank/DDBJ databases">
        <title>Genomic Encyclopedia of Type Strains, Phase III (KMG-III): the genomes of soil and plant-associated and newly described type strains.</title>
        <authorList>
            <person name="Whitman W."/>
        </authorList>
    </citation>
    <scope>NUCLEOTIDE SEQUENCE [LARGE SCALE GENOMIC DNA]</scope>
    <source>
        <strain evidence="2 3">CECT 8576</strain>
    </source>
</reference>
<dbReference type="InterPro" id="IPR002052">
    <property type="entry name" value="DNA_methylase_N6_adenine_CS"/>
</dbReference>
<proteinExistence type="predicted"/>
<sequence length="513" mass="55433">MSTQFEAVPETASVEAVRGRIRREGVLARPLRQVFALMSRRPHSLQELVRVCRAPRRTVEELIGLAGEDVESGPEGYRLAERALPLYRERVLFAESAGGTEEIEQLLEGFVSTGPAPAAALDHVTATPGTALRRATWLRDHYELDEARLLLLGDHDLTSLAGCLLVPGLRATVVDIDERILAHIDGMAAEHGLAVHTVHADLRFGLPPSLAAGFDLVFTDPPYTPEGVGLFGARALEAMSSSTSRLLLAYGFSSRSPALGHKVQQELLRLGFVFESIVADLNEYEGAQAIGSTSDLYVCQPTGRARKSAGRQKQTIYTHGPQAVEGTTGDASPELLEGIGTVTGTTVRSLRPVGWQRPLRAADDVAVFDLRADPGPWLLRMLLACNAEKVAFLVDNRHPDITSEHAQHALTHVIGAKYTLRFHRSSPDATHAVVVATTNGAEGGIAGYLLHRAHGKIANTWREALIAHSDAQLTKREAAEHVAALVADTADLGLRLIDLPRHRLSALLHSEGV</sequence>
<comment type="caution">
    <text evidence="2">The sequence shown here is derived from an EMBL/GenBank/DDBJ whole genome shotgun (WGS) entry which is preliminary data.</text>
</comment>
<dbReference type="AlphaFoldDB" id="A0A852Z3F4"/>
<dbReference type="InterPro" id="IPR051720">
    <property type="entry name" value="rRNA_MeTrfase/Polyamine_Synth"/>
</dbReference>
<dbReference type="Proteomes" id="UP000548304">
    <property type="component" value="Unassembled WGS sequence"/>
</dbReference>
<keyword evidence="3" id="KW-1185">Reference proteome</keyword>
<dbReference type="GO" id="GO:0006596">
    <property type="term" value="P:polyamine biosynthetic process"/>
    <property type="evidence" value="ECO:0007669"/>
    <property type="project" value="TreeGrafter"/>
</dbReference>